<sequence length="107" mass="12254">MAFVQDQCFRRSKSHAHFSKRFPQPGIWRVYANSRLVRRGRQIRFKAPAWLTHAARQAGAHKSLGDMRDLNFAPVEIGALQQNTWFMGAAFGQKSIASERRKAELVV</sequence>
<accession>A0ABT1TGF9</accession>
<organism evidence="1 2">
    <name type="scientific">Methylomonas subterranea</name>
    <dbReference type="NCBI Taxonomy" id="2952225"/>
    <lineage>
        <taxon>Bacteria</taxon>
        <taxon>Pseudomonadati</taxon>
        <taxon>Pseudomonadota</taxon>
        <taxon>Gammaproteobacteria</taxon>
        <taxon>Methylococcales</taxon>
        <taxon>Methylococcaceae</taxon>
        <taxon>Methylomonas</taxon>
    </lineage>
</organism>
<protein>
    <submittedName>
        <fullName evidence="1">Uncharacterized protein</fullName>
    </submittedName>
</protein>
<dbReference type="Proteomes" id="UP001524499">
    <property type="component" value="Unassembled WGS sequence"/>
</dbReference>
<dbReference type="EMBL" id="JANIBJ010000017">
    <property type="protein sequence ID" value="MCQ8104545.1"/>
    <property type="molecule type" value="Genomic_DNA"/>
</dbReference>
<comment type="caution">
    <text evidence="1">The sequence shown here is derived from an EMBL/GenBank/DDBJ whole genome shotgun (WGS) entry which is preliminary data.</text>
</comment>
<evidence type="ECO:0000313" key="1">
    <source>
        <dbReference type="EMBL" id="MCQ8104545.1"/>
    </source>
</evidence>
<dbReference type="RefSeq" id="WP_256602343.1">
    <property type="nucleotide sequence ID" value="NZ_JANIBJ010000017.1"/>
</dbReference>
<reference evidence="1 2" key="1">
    <citation type="submission" date="2022-07" db="EMBL/GenBank/DDBJ databases">
        <title>Methylomonas rivi sp. nov., Methylomonas rosea sp. nov., Methylomonas aureus sp. nov. and Methylomonas subterranea sp. nov., four novel methanotrophs isolated from a freshwater creek and the deep terrestrial subsurface.</title>
        <authorList>
            <person name="Abin C."/>
            <person name="Sankaranarayanan K."/>
            <person name="Garner C."/>
            <person name="Sindelar R."/>
            <person name="Kotary K."/>
            <person name="Garner R."/>
            <person name="Barclay S."/>
            <person name="Lawson P."/>
            <person name="Krumholz L."/>
        </authorList>
    </citation>
    <scope>NUCLEOTIDE SEQUENCE [LARGE SCALE GENOMIC DNA]</scope>
    <source>
        <strain evidence="1 2">SURF-2</strain>
    </source>
</reference>
<evidence type="ECO:0000313" key="2">
    <source>
        <dbReference type="Proteomes" id="UP001524499"/>
    </source>
</evidence>
<proteinExistence type="predicted"/>
<gene>
    <name evidence="1" type="ORF">NP590_10555</name>
</gene>
<keyword evidence="2" id="KW-1185">Reference proteome</keyword>
<name>A0ABT1TGF9_9GAMM</name>